<evidence type="ECO:0000313" key="1">
    <source>
        <dbReference type="EMBL" id="KAG0149981.1"/>
    </source>
</evidence>
<evidence type="ECO:0000313" key="2">
    <source>
        <dbReference type="Proteomes" id="UP000886653"/>
    </source>
</evidence>
<accession>A0A9P6NMQ6</accession>
<name>A0A9P6NMQ6_9BASI</name>
<reference evidence="1" key="1">
    <citation type="submission" date="2013-11" db="EMBL/GenBank/DDBJ databases">
        <title>Genome sequence of the fusiform rust pathogen reveals effectors for host alternation and coevolution with pine.</title>
        <authorList>
            <consortium name="DOE Joint Genome Institute"/>
            <person name="Smith K."/>
            <person name="Pendleton A."/>
            <person name="Kubisiak T."/>
            <person name="Anderson C."/>
            <person name="Salamov A."/>
            <person name="Aerts A."/>
            <person name="Riley R."/>
            <person name="Clum A."/>
            <person name="Lindquist E."/>
            <person name="Ence D."/>
            <person name="Campbell M."/>
            <person name="Kronenberg Z."/>
            <person name="Feau N."/>
            <person name="Dhillon B."/>
            <person name="Hamelin R."/>
            <person name="Burleigh J."/>
            <person name="Smith J."/>
            <person name="Yandell M."/>
            <person name="Nelson C."/>
            <person name="Grigoriev I."/>
            <person name="Davis J."/>
        </authorList>
    </citation>
    <scope>NUCLEOTIDE SEQUENCE</scope>
    <source>
        <strain evidence="1">G11</strain>
    </source>
</reference>
<organism evidence="1 2">
    <name type="scientific">Cronartium quercuum f. sp. fusiforme G11</name>
    <dbReference type="NCBI Taxonomy" id="708437"/>
    <lineage>
        <taxon>Eukaryota</taxon>
        <taxon>Fungi</taxon>
        <taxon>Dikarya</taxon>
        <taxon>Basidiomycota</taxon>
        <taxon>Pucciniomycotina</taxon>
        <taxon>Pucciniomycetes</taxon>
        <taxon>Pucciniales</taxon>
        <taxon>Coleosporiaceae</taxon>
        <taxon>Cronartium</taxon>
    </lineage>
</organism>
<dbReference type="EMBL" id="MU167223">
    <property type="protein sequence ID" value="KAG0149981.1"/>
    <property type="molecule type" value="Genomic_DNA"/>
</dbReference>
<dbReference type="AlphaFoldDB" id="A0A9P6NMQ6"/>
<dbReference type="Proteomes" id="UP000886653">
    <property type="component" value="Unassembled WGS sequence"/>
</dbReference>
<proteinExistence type="predicted"/>
<gene>
    <name evidence="1" type="ORF">CROQUDRAFT_88531</name>
</gene>
<comment type="caution">
    <text evidence="1">The sequence shown here is derived from an EMBL/GenBank/DDBJ whole genome shotgun (WGS) entry which is preliminary data.</text>
</comment>
<keyword evidence="2" id="KW-1185">Reference proteome</keyword>
<sequence>MPQLALKQPTLSQWIKNEDEMRENSPVATNQIEQVRAPKHADLEEQWEDFDHAKLKLIPEDE</sequence>
<protein>
    <submittedName>
        <fullName evidence="1">Uncharacterized protein</fullName>
    </submittedName>
</protein>